<feature type="compositionally biased region" description="Low complexity" evidence="7">
    <location>
        <begin position="228"/>
        <end position="254"/>
    </location>
</feature>
<evidence type="ECO:0000256" key="2">
    <source>
        <dbReference type="ARBA" id="ARBA00012961"/>
    </source>
</evidence>
<evidence type="ECO:0000259" key="8">
    <source>
        <dbReference type="PROSITE" id="PS50052"/>
    </source>
</evidence>
<keyword evidence="3" id="KW-0808">Transferase</keyword>
<keyword evidence="6" id="KW-0067">ATP-binding</keyword>
<dbReference type="EMBL" id="JALJOT010000004">
    <property type="protein sequence ID" value="KAK9915872.1"/>
    <property type="molecule type" value="Genomic_DNA"/>
</dbReference>
<comment type="similarity">
    <text evidence="1">Belongs to the guanylate kinase family.</text>
</comment>
<dbReference type="InterPro" id="IPR008145">
    <property type="entry name" value="GK/Ca_channel_bsu"/>
</dbReference>
<dbReference type="Gene3D" id="3.40.50.300">
    <property type="entry name" value="P-loop containing nucleotide triphosphate hydrolases"/>
    <property type="match status" value="1"/>
</dbReference>
<dbReference type="SUPFAM" id="SSF51735">
    <property type="entry name" value="NAD(P)-binding Rossmann-fold domains"/>
    <property type="match status" value="1"/>
</dbReference>
<evidence type="ECO:0000313" key="10">
    <source>
        <dbReference type="Proteomes" id="UP001491310"/>
    </source>
</evidence>
<dbReference type="PRINTS" id="PR00081">
    <property type="entry name" value="GDHRDH"/>
</dbReference>
<accession>A0ABR2YW53</accession>
<dbReference type="EC" id="2.7.4.8" evidence="2"/>
<evidence type="ECO:0000256" key="4">
    <source>
        <dbReference type="ARBA" id="ARBA00022741"/>
    </source>
</evidence>
<feature type="region of interest" description="Disordered" evidence="7">
    <location>
        <begin position="192"/>
        <end position="259"/>
    </location>
</feature>
<dbReference type="Gene3D" id="3.40.50.720">
    <property type="entry name" value="NAD(P)-binding Rossmann-like Domain"/>
    <property type="match status" value="1"/>
</dbReference>
<dbReference type="CDD" id="cd00071">
    <property type="entry name" value="GMPK"/>
    <property type="match status" value="1"/>
</dbReference>
<dbReference type="InterPro" id="IPR020590">
    <property type="entry name" value="Guanylate_kinase_CS"/>
</dbReference>
<dbReference type="PROSITE" id="PS00856">
    <property type="entry name" value="GUANYLATE_KINASE_1"/>
    <property type="match status" value="1"/>
</dbReference>
<dbReference type="Proteomes" id="UP001491310">
    <property type="component" value="Unassembled WGS sequence"/>
</dbReference>
<proteinExistence type="inferred from homology"/>
<dbReference type="Gene3D" id="3.30.63.10">
    <property type="entry name" value="Guanylate Kinase phosphate binding domain"/>
    <property type="match status" value="1"/>
</dbReference>
<organism evidence="9 10">
    <name type="scientific">Coccomyxa subellipsoidea</name>
    <dbReference type="NCBI Taxonomy" id="248742"/>
    <lineage>
        <taxon>Eukaryota</taxon>
        <taxon>Viridiplantae</taxon>
        <taxon>Chlorophyta</taxon>
        <taxon>core chlorophytes</taxon>
        <taxon>Trebouxiophyceae</taxon>
        <taxon>Trebouxiophyceae incertae sedis</taxon>
        <taxon>Coccomyxaceae</taxon>
        <taxon>Coccomyxa</taxon>
    </lineage>
</organism>
<evidence type="ECO:0000256" key="6">
    <source>
        <dbReference type="ARBA" id="ARBA00022840"/>
    </source>
</evidence>
<dbReference type="InterPro" id="IPR008144">
    <property type="entry name" value="Guanylate_kin-like_dom"/>
</dbReference>
<dbReference type="InterPro" id="IPR036291">
    <property type="entry name" value="NAD(P)-bd_dom_sf"/>
</dbReference>
<dbReference type="InterPro" id="IPR002347">
    <property type="entry name" value="SDR_fam"/>
</dbReference>
<dbReference type="PRINTS" id="PR00080">
    <property type="entry name" value="SDRFAMILY"/>
</dbReference>
<dbReference type="PANTHER" id="PTHR23117">
    <property type="entry name" value="GUANYLATE KINASE-RELATED"/>
    <property type="match status" value="1"/>
</dbReference>
<evidence type="ECO:0000256" key="5">
    <source>
        <dbReference type="ARBA" id="ARBA00022777"/>
    </source>
</evidence>
<dbReference type="InterPro" id="IPR027417">
    <property type="entry name" value="P-loop_NTPase"/>
</dbReference>
<comment type="caution">
    <text evidence="9">The sequence shown here is derived from an EMBL/GenBank/DDBJ whole genome shotgun (WGS) entry which is preliminary data.</text>
</comment>
<evidence type="ECO:0000313" key="9">
    <source>
        <dbReference type="EMBL" id="KAK9915872.1"/>
    </source>
</evidence>
<feature type="compositionally biased region" description="Polar residues" evidence="7">
    <location>
        <begin position="201"/>
        <end position="214"/>
    </location>
</feature>
<keyword evidence="10" id="KW-1185">Reference proteome</keyword>
<dbReference type="NCBIfam" id="TIGR03263">
    <property type="entry name" value="guanyl_kin"/>
    <property type="match status" value="1"/>
</dbReference>
<feature type="domain" description="Guanylate kinase-like" evidence="8">
    <location>
        <begin position="1"/>
        <end position="161"/>
    </location>
</feature>
<dbReference type="SUPFAM" id="SSF52540">
    <property type="entry name" value="P-loop containing nucleoside triphosphate hydrolases"/>
    <property type="match status" value="1"/>
</dbReference>
<keyword evidence="4" id="KW-0547">Nucleotide-binding</keyword>
<dbReference type="PROSITE" id="PS50052">
    <property type="entry name" value="GUANYLATE_KINASE_2"/>
    <property type="match status" value="1"/>
</dbReference>
<dbReference type="Pfam" id="PF00625">
    <property type="entry name" value="Guanylate_kin"/>
    <property type="match status" value="1"/>
</dbReference>
<gene>
    <name evidence="9" type="ORF">WJX75_005527</name>
</gene>
<sequence>MDGSPLFGFSCSHTTRAPREGEKNGEHYHFVSKADFEKGIEDGSFLEHARVHSNIYGTSYQAVEDVASSGKCCVLDIDVQGARLVRRSKLKAIFVFIAPPSTEALEQRLRGRGTESEEQIQIRLQAAKEEIASIKEPGLYDYVIFNDDLEDAFAQLTLVARRALAGQEGNGSGSISGPVTLVADEEPIAAEAAQDGPSAEPSATPQADQASAEASETAPLLTPGASGAPQAQEDVAAPEAAPADTAPATDPAVASKPTGMERWRGQVAIVTGASAGIGWAVCETLAAAGMRVVAVARRRERLESLQQLLVSRGVPIADFLPVVCDITKEAEVVALPRIIVKRWPGSGVDVLVNNAGLGRNNAALWDGSTASWVEMISTNVLGVCMCTREALKDMTRRGKYGHIINISSMSGHRVPNGASGGAFYAATKHALRALTEGLRQEARGRKVDLRVSSISPGVVETEFLAVHGFGDEAAAKERYSTMKALQPVDIAEAVVWCLSAPDHVDTNDILLRPVQQES</sequence>
<reference evidence="9 10" key="1">
    <citation type="journal article" date="2024" name="Nat. Commun.">
        <title>Phylogenomics reveals the evolutionary origins of lichenization in chlorophyte algae.</title>
        <authorList>
            <person name="Puginier C."/>
            <person name="Libourel C."/>
            <person name="Otte J."/>
            <person name="Skaloud P."/>
            <person name="Haon M."/>
            <person name="Grisel S."/>
            <person name="Petersen M."/>
            <person name="Berrin J.G."/>
            <person name="Delaux P.M."/>
            <person name="Dal Grande F."/>
            <person name="Keller J."/>
        </authorList>
    </citation>
    <scope>NUCLEOTIDE SEQUENCE [LARGE SCALE GENOMIC DNA]</scope>
    <source>
        <strain evidence="9 10">SAG 216-7</strain>
    </source>
</reference>
<protein>
    <recommendedName>
        <fullName evidence="2">guanylate kinase</fullName>
        <ecNumber evidence="2">2.7.4.8</ecNumber>
    </recommendedName>
</protein>
<dbReference type="Pfam" id="PF00106">
    <property type="entry name" value="adh_short"/>
    <property type="match status" value="1"/>
</dbReference>
<evidence type="ECO:0000256" key="3">
    <source>
        <dbReference type="ARBA" id="ARBA00022679"/>
    </source>
</evidence>
<dbReference type="InterPro" id="IPR017665">
    <property type="entry name" value="Guanylate_kinase"/>
</dbReference>
<keyword evidence="5" id="KW-0418">Kinase</keyword>
<evidence type="ECO:0000256" key="1">
    <source>
        <dbReference type="ARBA" id="ARBA00005790"/>
    </source>
</evidence>
<dbReference type="SMART" id="SM00072">
    <property type="entry name" value="GuKc"/>
    <property type="match status" value="1"/>
</dbReference>
<name>A0ABR2YW53_9CHLO</name>
<evidence type="ECO:0000256" key="7">
    <source>
        <dbReference type="SAM" id="MobiDB-lite"/>
    </source>
</evidence>
<dbReference type="PANTHER" id="PTHR23117:SF13">
    <property type="entry name" value="GUANYLATE KINASE"/>
    <property type="match status" value="1"/>
</dbReference>